<dbReference type="PROSITE" id="PS00018">
    <property type="entry name" value="EF_HAND_1"/>
    <property type="match status" value="4"/>
</dbReference>
<evidence type="ECO:0000313" key="5">
    <source>
        <dbReference type="Proteomes" id="UP000597762"/>
    </source>
</evidence>
<dbReference type="Pfam" id="PF13499">
    <property type="entry name" value="EF-hand_7"/>
    <property type="match status" value="2"/>
</dbReference>
<dbReference type="GO" id="GO:0005509">
    <property type="term" value="F:calcium ion binding"/>
    <property type="evidence" value="ECO:0007669"/>
    <property type="project" value="InterPro"/>
</dbReference>
<feature type="domain" description="EF-hand" evidence="3">
    <location>
        <begin position="70"/>
        <end position="105"/>
    </location>
</feature>
<keyword evidence="5" id="KW-1185">Reference proteome</keyword>
<sequence length="182" mass="20626">MDSSTPVGEIPKKAEDGGAAGSCVNKILNGLQEMGIEDLKEAFELFDKNHDGKISGDELGCVLRSLGLEYTQEEVDEMIKNADTNENGFVEYDEFLVMMQRFSQQPPNLPSMDEKTREAFRVFDLDGNGYIDKNELRHVMKRLGENLSEDDVKEMFREADLNNDGKIDFNEFRQLLGSCKLK</sequence>
<dbReference type="EMBL" id="CAHIKZ030002210">
    <property type="protein sequence ID" value="CAE1282862.1"/>
    <property type="molecule type" value="Genomic_DNA"/>
</dbReference>
<dbReference type="PANTHER" id="PTHR23048:SF0">
    <property type="entry name" value="CALMODULIN LIKE 3"/>
    <property type="match status" value="1"/>
</dbReference>
<keyword evidence="2" id="KW-0106">Calcium</keyword>
<evidence type="ECO:0000256" key="2">
    <source>
        <dbReference type="ARBA" id="ARBA00022837"/>
    </source>
</evidence>
<dbReference type="InterPro" id="IPR002048">
    <property type="entry name" value="EF_hand_dom"/>
</dbReference>
<dbReference type="CDD" id="cd00051">
    <property type="entry name" value="EFh"/>
    <property type="match status" value="2"/>
</dbReference>
<dbReference type="InterPro" id="IPR011992">
    <property type="entry name" value="EF-hand-dom_pair"/>
</dbReference>
<dbReference type="FunFam" id="1.10.238.10:FF:000178">
    <property type="entry name" value="Calmodulin-2 A"/>
    <property type="match status" value="1"/>
</dbReference>
<evidence type="ECO:0000313" key="4">
    <source>
        <dbReference type="EMBL" id="CAE1282862.1"/>
    </source>
</evidence>
<organism evidence="4 5">
    <name type="scientific">Acanthosepion pharaonis</name>
    <name type="common">Pharaoh cuttlefish</name>
    <name type="synonym">Sepia pharaonis</name>
    <dbReference type="NCBI Taxonomy" id="158019"/>
    <lineage>
        <taxon>Eukaryota</taxon>
        <taxon>Metazoa</taxon>
        <taxon>Spiralia</taxon>
        <taxon>Lophotrochozoa</taxon>
        <taxon>Mollusca</taxon>
        <taxon>Cephalopoda</taxon>
        <taxon>Coleoidea</taxon>
        <taxon>Decapodiformes</taxon>
        <taxon>Sepiida</taxon>
        <taxon>Sepiina</taxon>
        <taxon>Sepiidae</taxon>
        <taxon>Acanthosepion</taxon>
    </lineage>
</organism>
<dbReference type="Proteomes" id="UP000597762">
    <property type="component" value="Unassembled WGS sequence"/>
</dbReference>
<evidence type="ECO:0000259" key="3">
    <source>
        <dbReference type="PROSITE" id="PS50222"/>
    </source>
</evidence>
<gene>
    <name evidence="4" type="ORF">SPHA_43688</name>
</gene>
<feature type="domain" description="EF-hand" evidence="3">
    <location>
        <begin position="111"/>
        <end position="146"/>
    </location>
</feature>
<dbReference type="Gene3D" id="1.10.238.10">
    <property type="entry name" value="EF-hand"/>
    <property type="match status" value="2"/>
</dbReference>
<feature type="domain" description="EF-hand" evidence="3">
    <location>
        <begin position="34"/>
        <end position="69"/>
    </location>
</feature>
<proteinExistence type="predicted"/>
<dbReference type="GO" id="GO:0016460">
    <property type="term" value="C:myosin II complex"/>
    <property type="evidence" value="ECO:0007669"/>
    <property type="project" value="TreeGrafter"/>
</dbReference>
<dbReference type="SMART" id="SM00054">
    <property type="entry name" value="EFh"/>
    <property type="match status" value="4"/>
</dbReference>
<reference evidence="4" key="1">
    <citation type="submission" date="2021-01" db="EMBL/GenBank/DDBJ databases">
        <authorList>
            <person name="Li R."/>
            <person name="Bekaert M."/>
        </authorList>
    </citation>
    <scope>NUCLEOTIDE SEQUENCE</scope>
    <source>
        <strain evidence="4">Farmed</strain>
    </source>
</reference>
<dbReference type="SUPFAM" id="SSF47473">
    <property type="entry name" value="EF-hand"/>
    <property type="match status" value="1"/>
</dbReference>
<dbReference type="PROSITE" id="PS50222">
    <property type="entry name" value="EF_HAND_2"/>
    <property type="match status" value="4"/>
</dbReference>
<name>A0A812D1T8_ACAPH</name>
<keyword evidence="1" id="KW-0677">Repeat</keyword>
<dbReference type="PANTHER" id="PTHR23048">
    <property type="entry name" value="MYOSIN LIGHT CHAIN 1, 3"/>
    <property type="match status" value="1"/>
</dbReference>
<dbReference type="AlphaFoldDB" id="A0A812D1T8"/>
<dbReference type="InterPro" id="IPR050230">
    <property type="entry name" value="CALM/Myosin/TropC-like"/>
</dbReference>
<protein>
    <submittedName>
        <fullName evidence="4">CALM</fullName>
    </submittedName>
</protein>
<dbReference type="InterPro" id="IPR018247">
    <property type="entry name" value="EF_Hand_1_Ca_BS"/>
</dbReference>
<dbReference type="OrthoDB" id="26525at2759"/>
<evidence type="ECO:0000256" key="1">
    <source>
        <dbReference type="ARBA" id="ARBA00022737"/>
    </source>
</evidence>
<feature type="domain" description="EF-hand" evidence="3">
    <location>
        <begin position="147"/>
        <end position="182"/>
    </location>
</feature>
<comment type="caution">
    <text evidence="4">The sequence shown here is derived from an EMBL/GenBank/DDBJ whole genome shotgun (WGS) entry which is preliminary data.</text>
</comment>
<accession>A0A812D1T8</accession>